<evidence type="ECO:0008006" key="2">
    <source>
        <dbReference type="Google" id="ProtNLM"/>
    </source>
</evidence>
<sequence>MNYSCFMEESETQQLLQLKQLIICGKLRGELPAARYSNFRSYLSSDELRNFRLVSKHWKSLWEEHVKNGRKAITKLSIALDDNGEKLILKAVVNSYFGRQVIVPNVEENIQQTFSLIKFPVVPDLFCINCLLLYGKAANERILRLITKQDWIIHTVNAFLLSGVISDNIVESCSSKLMEFVIDLDKACMKSQPIALTDKCLPYLIRDDVMSIIPSYSKITVNGIAIALKAFFLRKNRTTNTTNFFSTRSLNARLCLGLSEAVTARRISAIRVIVNQVLVNRCYNSSSGHTGCNMKMKNMKDVGVVEFTYKNGNNKHEESNDIRRFCIEIASEMKIQEYVDSSAIHDITVHSTPLNSDKLSSSIEYPSDVSDFCDYDISGNQSDDYECNGYDSDAQLLYGVIFPWERNNRSY</sequence>
<dbReference type="AlphaFoldDB" id="A0A1I8EIX8"/>
<accession>A0A1I8EIX8</accession>
<dbReference type="WBParaSite" id="maker-PairedContig_2318-snap-gene-0.6-mRNA-1">
    <property type="protein sequence ID" value="maker-PairedContig_2318-snap-gene-0.6-mRNA-1"/>
    <property type="gene ID" value="maker-PairedContig_2318-snap-gene-0.6"/>
</dbReference>
<name>A0A1I8EIX8_WUCBA</name>
<organism evidence="1">
    <name type="scientific">Wuchereria bancrofti</name>
    <dbReference type="NCBI Taxonomy" id="6293"/>
    <lineage>
        <taxon>Eukaryota</taxon>
        <taxon>Metazoa</taxon>
        <taxon>Ecdysozoa</taxon>
        <taxon>Nematoda</taxon>
        <taxon>Chromadorea</taxon>
        <taxon>Rhabditida</taxon>
        <taxon>Spirurina</taxon>
        <taxon>Spiruromorpha</taxon>
        <taxon>Filarioidea</taxon>
        <taxon>Onchocercidae</taxon>
        <taxon>Wuchereria</taxon>
    </lineage>
</organism>
<evidence type="ECO:0000313" key="1">
    <source>
        <dbReference type="WBParaSite" id="maker-PairedContig_2318-snap-gene-0.6-mRNA-1"/>
    </source>
</evidence>
<proteinExistence type="predicted"/>
<reference evidence="1" key="1">
    <citation type="submission" date="2016-11" db="UniProtKB">
        <authorList>
            <consortium name="WormBaseParasite"/>
        </authorList>
    </citation>
    <scope>IDENTIFICATION</scope>
    <source>
        <strain evidence="1">pt0022</strain>
    </source>
</reference>
<protein>
    <recommendedName>
        <fullName evidence="2">F-box domain-containing protein</fullName>
    </recommendedName>
</protein>